<reference evidence="9" key="2">
    <citation type="submission" date="2020-10" db="UniProtKB">
        <authorList>
            <consortium name="WormBaseParasite"/>
        </authorList>
    </citation>
    <scope>IDENTIFICATION</scope>
</reference>
<accession>A0A7E4VBS4</accession>
<keyword evidence="2" id="KW-0805">Transcription regulation</keyword>
<evidence type="ECO:0000256" key="4">
    <source>
        <dbReference type="ARBA" id="ARBA00023163"/>
    </source>
</evidence>
<dbReference type="SUPFAM" id="SSF46785">
    <property type="entry name" value="Winged helix' DNA-binding domain"/>
    <property type="match status" value="1"/>
</dbReference>
<comment type="subcellular location">
    <subcellularLocation>
        <location evidence="1">Nucleus</location>
    </subcellularLocation>
</comment>
<dbReference type="GO" id="GO:0000978">
    <property type="term" value="F:RNA polymerase II cis-regulatory region sequence-specific DNA binding"/>
    <property type="evidence" value="ECO:0007669"/>
    <property type="project" value="TreeGrafter"/>
</dbReference>
<feature type="region of interest" description="Disordered" evidence="6">
    <location>
        <begin position="936"/>
        <end position="1002"/>
    </location>
</feature>
<dbReference type="GO" id="GO:0000981">
    <property type="term" value="F:DNA-binding transcription factor activity, RNA polymerase II-specific"/>
    <property type="evidence" value="ECO:0007669"/>
    <property type="project" value="TreeGrafter"/>
</dbReference>
<reference evidence="8" key="1">
    <citation type="journal article" date="2013" name="Genetics">
        <title>The draft genome and transcriptome of Panagrellus redivivus are shaped by the harsh demands of a free-living lifestyle.</title>
        <authorList>
            <person name="Srinivasan J."/>
            <person name="Dillman A.R."/>
            <person name="Macchietto M.G."/>
            <person name="Heikkinen L."/>
            <person name="Lakso M."/>
            <person name="Fracchia K.M."/>
            <person name="Antoshechkin I."/>
            <person name="Mortazavi A."/>
            <person name="Wong G."/>
            <person name="Sternberg P.W."/>
        </authorList>
    </citation>
    <scope>NUCLEOTIDE SEQUENCE [LARGE SCALE GENOMIC DNA]</scope>
    <source>
        <strain evidence="8">MT8872</strain>
    </source>
</reference>
<dbReference type="InterPro" id="IPR057321">
    <property type="entry name" value="RFX1-4/6/8-like_BCD"/>
</dbReference>
<feature type="compositionally biased region" description="Acidic residues" evidence="6">
    <location>
        <begin position="981"/>
        <end position="995"/>
    </location>
</feature>
<protein>
    <submittedName>
        <fullName evidence="9">RFX-type winged-helix domain-containing protein</fullName>
    </submittedName>
</protein>
<evidence type="ECO:0000256" key="2">
    <source>
        <dbReference type="ARBA" id="ARBA00023015"/>
    </source>
</evidence>
<dbReference type="Pfam" id="PF25340">
    <property type="entry name" value="BCD_RFX"/>
    <property type="match status" value="1"/>
</dbReference>
<dbReference type="Proteomes" id="UP000492821">
    <property type="component" value="Unassembled WGS sequence"/>
</dbReference>
<dbReference type="Pfam" id="PF02257">
    <property type="entry name" value="RFX_DNA_binding"/>
    <property type="match status" value="1"/>
</dbReference>
<feature type="region of interest" description="Disordered" evidence="6">
    <location>
        <begin position="117"/>
        <end position="162"/>
    </location>
</feature>
<dbReference type="PROSITE" id="PS51526">
    <property type="entry name" value="RFX_DBD"/>
    <property type="match status" value="1"/>
</dbReference>
<evidence type="ECO:0000313" key="8">
    <source>
        <dbReference type="Proteomes" id="UP000492821"/>
    </source>
</evidence>
<dbReference type="GO" id="GO:0005634">
    <property type="term" value="C:nucleus"/>
    <property type="evidence" value="ECO:0007669"/>
    <property type="project" value="UniProtKB-SubCell"/>
</dbReference>
<dbReference type="InterPro" id="IPR039779">
    <property type="entry name" value="RFX-like"/>
</dbReference>
<keyword evidence="5" id="KW-0539">Nucleus</keyword>
<dbReference type="WBParaSite" id="Pan_g19041.t3">
    <property type="protein sequence ID" value="Pan_g19041.t3"/>
    <property type="gene ID" value="Pan_g19041"/>
</dbReference>
<keyword evidence="8" id="KW-1185">Reference proteome</keyword>
<evidence type="ECO:0000256" key="6">
    <source>
        <dbReference type="SAM" id="MobiDB-lite"/>
    </source>
</evidence>
<organism evidence="8 9">
    <name type="scientific">Panagrellus redivivus</name>
    <name type="common">Microworm</name>
    <dbReference type="NCBI Taxonomy" id="6233"/>
    <lineage>
        <taxon>Eukaryota</taxon>
        <taxon>Metazoa</taxon>
        <taxon>Ecdysozoa</taxon>
        <taxon>Nematoda</taxon>
        <taxon>Chromadorea</taxon>
        <taxon>Rhabditida</taxon>
        <taxon>Tylenchina</taxon>
        <taxon>Panagrolaimomorpha</taxon>
        <taxon>Panagrolaimoidea</taxon>
        <taxon>Panagrolaimidae</taxon>
        <taxon>Panagrellus</taxon>
    </lineage>
</organism>
<proteinExistence type="predicted"/>
<dbReference type="PANTHER" id="PTHR12619">
    <property type="entry name" value="RFX TRANSCRIPTION FACTOR FAMILY"/>
    <property type="match status" value="1"/>
</dbReference>
<dbReference type="InterPro" id="IPR036388">
    <property type="entry name" value="WH-like_DNA-bd_sf"/>
</dbReference>
<feature type="domain" description="RFX-type winged-helix" evidence="7">
    <location>
        <begin position="318"/>
        <end position="393"/>
    </location>
</feature>
<feature type="compositionally biased region" description="Acidic residues" evidence="6">
    <location>
        <begin position="960"/>
        <end position="970"/>
    </location>
</feature>
<evidence type="ECO:0000256" key="1">
    <source>
        <dbReference type="ARBA" id="ARBA00004123"/>
    </source>
</evidence>
<evidence type="ECO:0000313" key="9">
    <source>
        <dbReference type="WBParaSite" id="Pan_g19041.t3"/>
    </source>
</evidence>
<dbReference type="InterPro" id="IPR036390">
    <property type="entry name" value="WH_DNA-bd_sf"/>
</dbReference>
<sequence>MHAILVRSDPSMLLVRLFALQARQSILGRRCAASFGSWLAVLQAVKVSSWREKRAEAKRKKEQRDSLAGMKTALVGRAQGSSRGKPRLPNMTTGVKVRKLDLLIEKFINAKFDKDEIPDKNVASPPKSTINHRKRRKCKTPVRRSEENSDAEDEPKPSTSGLAFTEFKPCVYDKKTKKSSILDPTNLPTGDTSLTSATNSSDYAAAYATAASFGAFLPPPPPSVPNRGNMDTYPMTAHTQITPANVSVSESSPTNINSNNYVQTSYDGYTYYQQYQPIHSPSFINSYNVQTEQNSPISNDGDDGTSSLVHAARASPETLLWLEQNYEPCEGSSLPRCTIYKHYQRHCTEKDIEPVNAASFGKLIRSVFRGLKTRRLGTRGNSKYHYYGIRIKPNSIYLCDAEEGHNRSSRAARRPESCYSTRSSVAPTTVVTAPASGDGRLNSESRDTNEYLPEHCATGNTVRVNGNGVPNEPISANGISDDIDEYSNLMGHLTLPTVTVPDFSHLELYLTEVELEISHVTKFMEDYVATWNGMLHLVKQMRLKDTCSHWYAFWNPSTDTVAPALTHTQMLNIVKFPEIARTIEKLDIVYYQALLDLFMPNILLPIANEKYTNKVRGYAKIEPSNVKKALTDDEAPMEFHYPAEFVNMKVSTAECWSRRLKRYTSIHHLSDAARSVMTKTKEIDQMYKDFSKIDIPSLEEQAGWATECDPLLFSRIFNSFKDHLKNTRSIDDWAEWMEAVVDQCLAKYHDQPAIVQLKKSKKLVVQWNYFASAIIRDLTLRSAESFGSFHLLRMLFDDYIFYLIECRLAKAAITPVLTVLSKSWPGNDTLSPVMEPMMLVQHSDSDNVIVSSDAHNQGIQYVLPKYVFANNNDVIITSNANGTSSYVMMADANHTAYSMAQPLETIVYVDHKGTPQPAPTNAEHTQYIVMSAAPQQEVVEETHESHDHEENEVSQPSSYADEDDDDGMDEPSEKRRRHEAEMDDWELADILENDTIENVTAK</sequence>
<dbReference type="PANTHER" id="PTHR12619:SF33">
    <property type="entry name" value="RFX, ISOFORM H"/>
    <property type="match status" value="1"/>
</dbReference>
<dbReference type="AlphaFoldDB" id="A0A7E4VBS4"/>
<evidence type="ECO:0000259" key="7">
    <source>
        <dbReference type="PROSITE" id="PS51526"/>
    </source>
</evidence>
<feature type="compositionally biased region" description="Basic and acidic residues" evidence="6">
    <location>
        <begin position="940"/>
        <end position="951"/>
    </location>
</feature>
<dbReference type="Gene3D" id="1.10.10.10">
    <property type="entry name" value="Winged helix-like DNA-binding domain superfamily/Winged helix DNA-binding domain"/>
    <property type="match status" value="1"/>
</dbReference>
<name>A0A7E4VBS4_PANRE</name>
<evidence type="ECO:0000256" key="5">
    <source>
        <dbReference type="ARBA" id="ARBA00023242"/>
    </source>
</evidence>
<dbReference type="InterPro" id="IPR003150">
    <property type="entry name" value="DNA-bd_RFX"/>
</dbReference>
<keyword evidence="3" id="KW-0238">DNA-binding</keyword>
<dbReference type="FunFam" id="1.10.10.10:FF:000017">
    <property type="entry name" value="transcription factor RFX3 isoform X1"/>
    <property type="match status" value="1"/>
</dbReference>
<feature type="compositionally biased region" description="Basic residues" evidence="6">
    <location>
        <begin position="130"/>
        <end position="142"/>
    </location>
</feature>
<keyword evidence="4" id="KW-0804">Transcription</keyword>
<evidence type="ECO:0000256" key="3">
    <source>
        <dbReference type="ARBA" id="ARBA00023125"/>
    </source>
</evidence>